<evidence type="ECO:0000256" key="1">
    <source>
        <dbReference type="SAM" id="MobiDB-lite"/>
    </source>
</evidence>
<name>A0ABQ4UM30_9HYPH</name>
<comment type="caution">
    <text evidence="2">The sequence shown here is derived from an EMBL/GenBank/DDBJ whole genome shotgun (WGS) entry which is preliminary data.</text>
</comment>
<evidence type="ECO:0000313" key="3">
    <source>
        <dbReference type="Proteomes" id="UP001055039"/>
    </source>
</evidence>
<protein>
    <submittedName>
        <fullName evidence="2">Uncharacterized protein</fullName>
    </submittedName>
</protein>
<feature type="region of interest" description="Disordered" evidence="1">
    <location>
        <begin position="85"/>
        <end position="108"/>
    </location>
</feature>
<accession>A0ABQ4UM30</accession>
<proteinExistence type="predicted"/>
<reference evidence="2" key="1">
    <citation type="journal article" date="2021" name="Front. Microbiol.">
        <title>Comprehensive Comparative Genomics and Phenotyping of Methylobacterium Species.</title>
        <authorList>
            <person name="Alessa O."/>
            <person name="Ogura Y."/>
            <person name="Fujitani Y."/>
            <person name="Takami H."/>
            <person name="Hayashi T."/>
            <person name="Sahin N."/>
            <person name="Tani A."/>
        </authorList>
    </citation>
    <scope>NUCLEOTIDE SEQUENCE</scope>
    <source>
        <strain evidence="2">NBRC 15686</strain>
    </source>
</reference>
<organism evidence="2 3">
    <name type="scientific">Methylorubrum aminovorans</name>
    <dbReference type="NCBI Taxonomy" id="269069"/>
    <lineage>
        <taxon>Bacteria</taxon>
        <taxon>Pseudomonadati</taxon>
        <taxon>Pseudomonadota</taxon>
        <taxon>Alphaproteobacteria</taxon>
        <taxon>Hyphomicrobiales</taxon>
        <taxon>Methylobacteriaceae</taxon>
        <taxon>Methylorubrum</taxon>
    </lineage>
</organism>
<dbReference type="EMBL" id="BPRC01000032">
    <property type="protein sequence ID" value="GJE67746.1"/>
    <property type="molecule type" value="Genomic_DNA"/>
</dbReference>
<evidence type="ECO:0000313" key="2">
    <source>
        <dbReference type="EMBL" id="GJE67746.1"/>
    </source>
</evidence>
<reference evidence="2" key="2">
    <citation type="submission" date="2021-08" db="EMBL/GenBank/DDBJ databases">
        <authorList>
            <person name="Tani A."/>
            <person name="Ola A."/>
            <person name="Ogura Y."/>
            <person name="Katsura K."/>
            <person name="Hayashi T."/>
        </authorList>
    </citation>
    <scope>NUCLEOTIDE SEQUENCE</scope>
    <source>
        <strain evidence="2">NBRC 15686</strain>
    </source>
</reference>
<sequence>MANPLTVAGLLKAKVVTNEQVDGLVEAVLKGRMTEEAVLTDTYVLNLSMAIRENRFATAVLRDRTTPAGAKEKAVRTAILLARAQPSRPPGEKTCDATSGTADPANQPVCDDQTVPGPDVPASWIPANAKPATVHRRWARTRPFADVSDQTLEHKLRSAALQPHVRDLVRRELAMRARPTHKK</sequence>
<gene>
    <name evidence="2" type="ORF">LNAOJCKE_4979</name>
</gene>
<dbReference type="Proteomes" id="UP001055039">
    <property type="component" value="Unassembled WGS sequence"/>
</dbReference>
<keyword evidence="3" id="KW-1185">Reference proteome</keyword>